<proteinExistence type="predicted"/>
<evidence type="ECO:0000313" key="3">
    <source>
        <dbReference type="Proteomes" id="UP001295684"/>
    </source>
</evidence>
<feature type="region of interest" description="Disordered" evidence="1">
    <location>
        <begin position="142"/>
        <end position="200"/>
    </location>
</feature>
<dbReference type="EMBL" id="CAMPGE010005985">
    <property type="protein sequence ID" value="CAI2364833.1"/>
    <property type="molecule type" value="Genomic_DNA"/>
</dbReference>
<feature type="compositionally biased region" description="Polar residues" evidence="1">
    <location>
        <begin position="142"/>
        <end position="173"/>
    </location>
</feature>
<evidence type="ECO:0000313" key="2">
    <source>
        <dbReference type="EMBL" id="CAI2364833.1"/>
    </source>
</evidence>
<accession>A0AAD1UA24</accession>
<sequence length="212" mass="24561">MNNLSQRVKTSQESPNNTEGLLFRKVHRYFKEERSPNIIFHNPVLKSQKNLFRKDSKGENFSVTFDKAFAEKSFKLDKILFDPNFGDIMSVTQTNRTYTSQAREDSNATMSARKKQSYKNLRRFMERKKKPKIYKPPTVLQASENEGLSTTRLTHSRGTTVSKASQRATSIRLMNSPLEKSPQHPPKPSNPTHRPKRDLSHLVLRRLTKILT</sequence>
<organism evidence="2 3">
    <name type="scientific">Euplotes crassus</name>
    <dbReference type="NCBI Taxonomy" id="5936"/>
    <lineage>
        <taxon>Eukaryota</taxon>
        <taxon>Sar</taxon>
        <taxon>Alveolata</taxon>
        <taxon>Ciliophora</taxon>
        <taxon>Intramacronucleata</taxon>
        <taxon>Spirotrichea</taxon>
        <taxon>Hypotrichia</taxon>
        <taxon>Euplotida</taxon>
        <taxon>Euplotidae</taxon>
        <taxon>Moneuplotes</taxon>
    </lineage>
</organism>
<evidence type="ECO:0000256" key="1">
    <source>
        <dbReference type="SAM" id="MobiDB-lite"/>
    </source>
</evidence>
<keyword evidence="3" id="KW-1185">Reference proteome</keyword>
<gene>
    <name evidence="2" type="ORF">ECRASSUSDP1_LOCUS6183</name>
</gene>
<reference evidence="2" key="1">
    <citation type="submission" date="2023-07" db="EMBL/GenBank/DDBJ databases">
        <authorList>
            <consortium name="AG Swart"/>
            <person name="Singh M."/>
            <person name="Singh A."/>
            <person name="Seah K."/>
            <person name="Emmerich C."/>
        </authorList>
    </citation>
    <scope>NUCLEOTIDE SEQUENCE</scope>
    <source>
        <strain evidence="2">DP1</strain>
    </source>
</reference>
<dbReference type="AlphaFoldDB" id="A0AAD1UA24"/>
<protein>
    <submittedName>
        <fullName evidence="2">Uncharacterized protein</fullName>
    </submittedName>
</protein>
<name>A0AAD1UA24_EUPCR</name>
<dbReference type="Proteomes" id="UP001295684">
    <property type="component" value="Unassembled WGS sequence"/>
</dbReference>
<comment type="caution">
    <text evidence="2">The sequence shown here is derived from an EMBL/GenBank/DDBJ whole genome shotgun (WGS) entry which is preliminary data.</text>
</comment>